<organism evidence="1 2">
    <name type="scientific">Onchocerca volvulus</name>
    <dbReference type="NCBI Taxonomy" id="6282"/>
    <lineage>
        <taxon>Eukaryota</taxon>
        <taxon>Metazoa</taxon>
        <taxon>Ecdysozoa</taxon>
        <taxon>Nematoda</taxon>
        <taxon>Chromadorea</taxon>
        <taxon>Rhabditida</taxon>
        <taxon>Spirurina</taxon>
        <taxon>Spiruromorpha</taxon>
        <taxon>Filarioidea</taxon>
        <taxon>Onchocercidae</taxon>
        <taxon>Onchocerca</taxon>
    </lineage>
</organism>
<reference evidence="1" key="2">
    <citation type="submission" date="2022-06" db="UniProtKB">
        <authorList>
            <consortium name="EnsemblMetazoa"/>
        </authorList>
    </citation>
    <scope>IDENTIFICATION</scope>
</reference>
<protein>
    <submittedName>
        <fullName evidence="1">Uncharacterized protein</fullName>
    </submittedName>
</protein>
<dbReference type="EnsemblMetazoa" id="OVOC11572.1">
    <property type="protein sequence ID" value="OVOC11572.1"/>
    <property type="gene ID" value="WBGene00248381"/>
</dbReference>
<name>A0A8R1XLW0_ONCVO</name>
<evidence type="ECO:0000313" key="1">
    <source>
        <dbReference type="EnsemblMetazoa" id="OVOC11572.1"/>
    </source>
</evidence>
<evidence type="ECO:0000313" key="2">
    <source>
        <dbReference type="Proteomes" id="UP000024404"/>
    </source>
</evidence>
<keyword evidence="2" id="KW-1185">Reference proteome</keyword>
<accession>A0A8R1XLW0</accession>
<dbReference type="Proteomes" id="UP000024404">
    <property type="component" value="Unassembled WGS sequence"/>
</dbReference>
<dbReference type="AlphaFoldDB" id="A0A8R1XLW0"/>
<reference evidence="2" key="1">
    <citation type="submission" date="2013-10" db="EMBL/GenBank/DDBJ databases">
        <title>Genome sequencing of Onchocerca volvulus.</title>
        <authorList>
            <person name="Cotton J."/>
            <person name="Tsai J."/>
            <person name="Stanley E."/>
            <person name="Tracey A."/>
            <person name="Holroyd N."/>
            <person name="Lustigman S."/>
            <person name="Berriman M."/>
        </authorList>
    </citation>
    <scope>NUCLEOTIDE SEQUENCE</scope>
</reference>
<proteinExistence type="predicted"/>
<dbReference type="EMBL" id="CMVM020000377">
    <property type="status" value="NOT_ANNOTATED_CDS"/>
    <property type="molecule type" value="Genomic_DNA"/>
</dbReference>
<sequence>MILRLPSIDESTGTLSDQNELKHLNRRHQIRFSYKNNDDQEWKFTRCQIYAEYFEQGLWIPIKTLELFINDLSYIKSEKKVKTMEEILNGIS</sequence>